<dbReference type="PANTHER" id="PTHR13504:SF38">
    <property type="entry name" value="FIDO DOMAIN-CONTAINING PROTEIN"/>
    <property type="match status" value="1"/>
</dbReference>
<protein>
    <recommendedName>
        <fullName evidence="1">Protein adenylyltransferase</fullName>
        <ecNumber evidence="1">2.7.7.108</ecNumber>
    </recommendedName>
    <alternativeName>
        <fullName evidence="1">AMPylator</fullName>
    </alternativeName>
</protein>
<dbReference type="Gene3D" id="1.10.3290.10">
    <property type="entry name" value="Fido-like domain"/>
    <property type="match status" value="1"/>
</dbReference>
<dbReference type="InterPro" id="IPR036597">
    <property type="entry name" value="Fido-like_dom_sf"/>
</dbReference>
<dbReference type="EC" id="2.7.7.108" evidence="1"/>
<comment type="subunit">
    <text evidence="1">Homodimer.</text>
</comment>
<dbReference type="InterPro" id="IPR025758">
    <property type="entry name" value="Fic/DOC_N"/>
</dbReference>
<dbReference type="GO" id="GO:0005524">
    <property type="term" value="F:ATP binding"/>
    <property type="evidence" value="ECO:0007669"/>
    <property type="project" value="UniProtKB-UniRule"/>
</dbReference>
<dbReference type="AlphaFoldDB" id="A0A0S2TCB9"/>
<evidence type="ECO:0000256" key="4">
    <source>
        <dbReference type="PIRSR" id="PIRSR640198-2"/>
    </source>
</evidence>
<dbReference type="InterPro" id="IPR036390">
    <property type="entry name" value="WH_DNA-bd_sf"/>
</dbReference>
<evidence type="ECO:0000259" key="5">
    <source>
        <dbReference type="PROSITE" id="PS51459"/>
    </source>
</evidence>
<evidence type="ECO:0000313" key="7">
    <source>
        <dbReference type="Proteomes" id="UP000055136"/>
    </source>
</evidence>
<evidence type="ECO:0000313" key="6">
    <source>
        <dbReference type="EMBL" id="ALP52755.1"/>
    </source>
</evidence>
<dbReference type="InterPro" id="IPR026287">
    <property type="entry name" value="SoFic-like"/>
</dbReference>
<feature type="binding site" evidence="2">
    <location>
        <position position="82"/>
    </location>
    <ligand>
        <name>ATP</name>
        <dbReference type="ChEBI" id="CHEBI:30616"/>
    </ligand>
</feature>
<dbReference type="Pfam" id="PF13784">
    <property type="entry name" value="Fic_N"/>
    <property type="match status" value="1"/>
</dbReference>
<gene>
    <name evidence="6" type="ORF">Tel_06075</name>
</gene>
<evidence type="ECO:0000256" key="1">
    <source>
        <dbReference type="PIRNR" id="PIRNR038925"/>
    </source>
</evidence>
<feature type="domain" description="Fido" evidence="5">
    <location>
        <begin position="130"/>
        <end position="280"/>
    </location>
</feature>
<evidence type="ECO:0000256" key="3">
    <source>
        <dbReference type="PIRSR" id="PIRSR640198-1"/>
    </source>
</evidence>
<dbReference type="PANTHER" id="PTHR13504">
    <property type="entry name" value="FIDO DOMAIN-CONTAINING PROTEIN DDB_G0283145"/>
    <property type="match status" value="1"/>
</dbReference>
<dbReference type="InterPro" id="IPR003812">
    <property type="entry name" value="Fido"/>
</dbReference>
<keyword evidence="7" id="KW-1185">Reference proteome</keyword>
<dbReference type="SUPFAM" id="SSF140931">
    <property type="entry name" value="Fic-like"/>
    <property type="match status" value="1"/>
</dbReference>
<comment type="function">
    <text evidence="1">Adenylyltransferase that mediates the addition of adenosine 5'-monophosphate (AMP) to specific residues of target proteins.</text>
</comment>
<feature type="active site" evidence="3">
    <location>
        <position position="216"/>
    </location>
</feature>
<dbReference type="Pfam" id="PF13412">
    <property type="entry name" value="HTH_24"/>
    <property type="match status" value="1"/>
</dbReference>
<keyword evidence="1 2" id="KW-0547">Nucleotide-binding</keyword>
<dbReference type="SUPFAM" id="SSF46785">
    <property type="entry name" value="Winged helix' DNA-binding domain"/>
    <property type="match status" value="1"/>
</dbReference>
<evidence type="ECO:0000256" key="2">
    <source>
        <dbReference type="PIRSR" id="PIRSR038925-1"/>
    </source>
</evidence>
<feature type="binding site" evidence="4">
    <location>
        <begin position="258"/>
        <end position="259"/>
    </location>
    <ligand>
        <name>ATP</name>
        <dbReference type="ChEBI" id="CHEBI:30616"/>
    </ligand>
</feature>
<reference evidence="6" key="1">
    <citation type="submission" date="2015-10" db="EMBL/GenBank/DDBJ databases">
        <title>Description of Candidatus Tenderia electrophaga gen. nov, sp. nov., an Uncultivated Electroautotroph from a Biocathode Enrichment.</title>
        <authorList>
            <person name="Eddie B.J."/>
            <person name="Malanoski A.P."/>
            <person name="Wang Z."/>
            <person name="Hall R.J."/>
            <person name="Oh S.D."/>
            <person name="Heiner C."/>
            <person name="Lin B."/>
            <person name="Strycharz-Glaven S.M."/>
        </authorList>
    </citation>
    <scope>NUCLEOTIDE SEQUENCE [LARGE SCALE GENOMIC DNA]</scope>
    <source>
        <strain evidence="6">NRL1</strain>
    </source>
</reference>
<dbReference type="PIRSF" id="PIRSF038925">
    <property type="entry name" value="AMP-prot_trans"/>
    <property type="match status" value="1"/>
</dbReference>
<feature type="binding site" evidence="4">
    <location>
        <begin position="220"/>
        <end position="227"/>
    </location>
    <ligand>
        <name>ATP</name>
        <dbReference type="ChEBI" id="CHEBI:30616"/>
    </ligand>
</feature>
<name>A0A0S2TCB9_9GAMM</name>
<dbReference type="GO" id="GO:0042803">
    <property type="term" value="F:protein homodimerization activity"/>
    <property type="evidence" value="ECO:0007669"/>
    <property type="project" value="UniProtKB-UniRule"/>
</dbReference>
<dbReference type="KEGG" id="tee:Tel_06075"/>
<keyword evidence="1" id="KW-0548">Nucleotidyltransferase</keyword>
<comment type="catalytic activity">
    <reaction evidence="1">
        <text>L-tyrosyl-[protein] + ATP = O-(5'-adenylyl)-L-tyrosyl-[protein] + diphosphate</text>
        <dbReference type="Rhea" id="RHEA:54288"/>
        <dbReference type="Rhea" id="RHEA-COMP:10136"/>
        <dbReference type="Rhea" id="RHEA-COMP:13846"/>
        <dbReference type="ChEBI" id="CHEBI:30616"/>
        <dbReference type="ChEBI" id="CHEBI:33019"/>
        <dbReference type="ChEBI" id="CHEBI:46858"/>
        <dbReference type="ChEBI" id="CHEBI:83624"/>
        <dbReference type="EC" id="2.7.7.108"/>
    </reaction>
</comment>
<dbReference type="EMBL" id="CP013099">
    <property type="protein sequence ID" value="ALP52755.1"/>
    <property type="molecule type" value="Genomic_DNA"/>
</dbReference>
<dbReference type="PROSITE" id="PS51459">
    <property type="entry name" value="FIDO"/>
    <property type="match status" value="1"/>
</dbReference>
<feature type="binding site" evidence="2">
    <location>
        <position position="258"/>
    </location>
    <ligand>
        <name>ATP</name>
        <dbReference type="ChEBI" id="CHEBI:30616"/>
    </ligand>
</feature>
<dbReference type="GO" id="GO:0070733">
    <property type="term" value="F:AMPylase activity"/>
    <property type="evidence" value="ECO:0007669"/>
    <property type="project" value="UniProtKB-UniRule"/>
</dbReference>
<sequence>MKRKRQGRYVTLSTVGEKAQAFVPAPLPPRPPIDWTPELRSKFDQALLALGRLDSVSTLLPDTSLFLYMYVRKEAVLSSMIEGTQSSLSDLLLFELDQEPGVPLDDVREVSNYVAALDHGLRLLKEGLPLSLRMFREIHGVLLTKGRGSNQTPGEFRRSQNWIGGTRPGNAAFVPPPAEEVLACMSQLELFLHDQPEPTPVLLKAALAHVQFETIHPFLDGNGRLGRLLIALLLCEQKVLREPMLYLSLYFKTHRQYYYELLNNVRITGDWEAWLGFFTEAVIVTATQAVETAQQLLDLSNQDRDKISGLGRAAPSTLQVHRALMEHPIATSGSLVEKTGITPATVNKALGHLEQLGIVKELTAQKRNRLFSYAGYIEIMSRGTELPGR</sequence>
<keyword evidence="1 2" id="KW-0067">ATP-binding</keyword>
<accession>A0A0S2TCB9</accession>
<dbReference type="STRING" id="1748243.Tel_06075"/>
<feature type="binding site" evidence="2">
    <location>
        <begin position="221"/>
        <end position="227"/>
    </location>
    <ligand>
        <name>ATP</name>
        <dbReference type="ChEBI" id="CHEBI:30616"/>
    </ligand>
</feature>
<dbReference type="Pfam" id="PF02661">
    <property type="entry name" value="Fic"/>
    <property type="match status" value="1"/>
</dbReference>
<proteinExistence type="predicted"/>
<dbReference type="GO" id="GO:0000287">
    <property type="term" value="F:magnesium ion binding"/>
    <property type="evidence" value="ECO:0007669"/>
    <property type="project" value="UniProtKB-UniRule"/>
</dbReference>
<feature type="binding site" evidence="2">
    <location>
        <position position="216"/>
    </location>
    <ligand>
        <name>ATP</name>
        <dbReference type="ChEBI" id="CHEBI:30616"/>
    </ligand>
</feature>
<comment type="catalytic activity">
    <reaction evidence="1">
        <text>L-threonyl-[protein] + ATP = 3-O-(5'-adenylyl)-L-threonyl-[protein] + diphosphate</text>
        <dbReference type="Rhea" id="RHEA:54292"/>
        <dbReference type="Rhea" id="RHEA-COMP:11060"/>
        <dbReference type="Rhea" id="RHEA-COMP:13847"/>
        <dbReference type="ChEBI" id="CHEBI:30013"/>
        <dbReference type="ChEBI" id="CHEBI:30616"/>
        <dbReference type="ChEBI" id="CHEBI:33019"/>
        <dbReference type="ChEBI" id="CHEBI:138113"/>
        <dbReference type="EC" id="2.7.7.108"/>
    </reaction>
</comment>
<keyword evidence="1" id="KW-0808">Transferase</keyword>
<dbReference type="Proteomes" id="UP000055136">
    <property type="component" value="Chromosome"/>
</dbReference>
<dbReference type="InterPro" id="IPR040198">
    <property type="entry name" value="Fido_containing"/>
</dbReference>
<organism evidence="6 7">
    <name type="scientific">Candidatus Tenderia electrophaga</name>
    <dbReference type="NCBI Taxonomy" id="1748243"/>
    <lineage>
        <taxon>Bacteria</taxon>
        <taxon>Pseudomonadati</taxon>
        <taxon>Pseudomonadota</taxon>
        <taxon>Gammaproteobacteria</taxon>
        <taxon>Candidatus Tenderiales</taxon>
        <taxon>Candidatus Tenderiaceae</taxon>
        <taxon>Candidatus Tenderia</taxon>
    </lineage>
</organism>